<gene>
    <name evidence="12" type="primary">Kdm7a</name>
    <name evidence="12" type="ORF">FJT64_020431</name>
</gene>
<keyword evidence="5" id="KW-0560">Oxidoreductase</keyword>
<dbReference type="Proteomes" id="UP000440578">
    <property type="component" value="Unassembled WGS sequence"/>
</dbReference>
<feature type="region of interest" description="Disordered" evidence="10">
    <location>
        <begin position="435"/>
        <end position="516"/>
    </location>
</feature>
<keyword evidence="7" id="KW-0805">Transcription regulation</keyword>
<evidence type="ECO:0000256" key="5">
    <source>
        <dbReference type="ARBA" id="ARBA00023002"/>
    </source>
</evidence>
<name>A0A6A4WSP7_AMPAM</name>
<dbReference type="EMBL" id="VIIS01000495">
    <property type="protein sequence ID" value="KAF0308309.1"/>
    <property type="molecule type" value="Genomic_DNA"/>
</dbReference>
<keyword evidence="4" id="KW-0223">Dioxygenase</keyword>
<protein>
    <submittedName>
        <fullName evidence="12">Lysine-specific demethylase 7A</fullName>
    </submittedName>
</protein>
<keyword evidence="12" id="KW-0808">Transferase</keyword>
<dbReference type="InterPro" id="IPR050690">
    <property type="entry name" value="JHDM1_Histone_Demethylase"/>
</dbReference>
<keyword evidence="9" id="KW-0539">Nucleus</keyword>
<sequence>MFRNKQRTNWHRLDPYEANAESRPVQTGTPIFIKELRSRHFEGADDVVVRLRGQQLTLPYLAQHGWERPILLDSVEGLGMQLPPAAGFTVHDIENYVGSEREVDVIDVGRQRDIRLTMHELADYFSSGQRSETLNCISLEFSGTGLSALVEAPYIVRKLCWVTSLWPTPPPEGVEKPTVTKYALISAVDSYTDFHVDFGGTSVWYHVLQGEKIFYLIRPTASNLTLYQRWLNSPTRSSTFFGDQVDACSRLCVRAGQTLLIPSGWIHAVYTPHDSLVFGGNFLCSLNVPIQLKVYELEKKSRTPLKFRFPSFETCHWLGARRLVEEMRDYSDANQRCPTYLVQAGRSLAAQLRAWAHDASSARRGVEPIPAFINPSKLIKMINKEVRHAEKYSAQAPAVAPARPERQSRRQVKKRPLGADFVDISERSEFESLLQQSAAAERRTEPARRLTVPRPVASPAPGPASGAHRAPPAAGGGLKIRLGPRVQPPPGLDDDDEEAPLTIDDSAPASRRYGRIRSVSMDNPLKLRLSIDGRADPAPPPASNGIEELLRASSVADGGGGGGGGSDGTLPAGQASPATRDAIVGMLTMSRAVVEPEPAPAAKRSRPHSYSSDEETFAATQDDEYGPKPKKGMATAKQRLGKILKLNKMKF</sequence>
<dbReference type="GO" id="GO:0046872">
    <property type="term" value="F:metal ion binding"/>
    <property type="evidence" value="ECO:0007669"/>
    <property type="project" value="UniProtKB-KW"/>
</dbReference>
<reference evidence="12 13" key="1">
    <citation type="submission" date="2019-07" db="EMBL/GenBank/DDBJ databases">
        <title>Draft genome assembly of a fouling barnacle, Amphibalanus amphitrite (Darwin, 1854): The first reference genome for Thecostraca.</title>
        <authorList>
            <person name="Kim W."/>
        </authorList>
    </citation>
    <scope>NUCLEOTIDE SEQUENCE [LARGE SCALE GENOMIC DNA]</scope>
    <source>
        <strain evidence="12">SNU_AA5</strain>
        <tissue evidence="12">Soma without cirri and trophi</tissue>
    </source>
</reference>
<dbReference type="InterPro" id="IPR041070">
    <property type="entry name" value="JHD"/>
</dbReference>
<keyword evidence="8" id="KW-0804">Transcription</keyword>
<evidence type="ECO:0000256" key="9">
    <source>
        <dbReference type="ARBA" id="ARBA00023242"/>
    </source>
</evidence>
<evidence type="ECO:0000256" key="8">
    <source>
        <dbReference type="ARBA" id="ARBA00023163"/>
    </source>
</evidence>
<dbReference type="GO" id="GO:0008168">
    <property type="term" value="F:methyltransferase activity"/>
    <property type="evidence" value="ECO:0007669"/>
    <property type="project" value="UniProtKB-KW"/>
</dbReference>
<dbReference type="GO" id="GO:0006325">
    <property type="term" value="P:chromatin organization"/>
    <property type="evidence" value="ECO:0007669"/>
    <property type="project" value="UniProtKB-KW"/>
</dbReference>
<dbReference type="InterPro" id="IPR003347">
    <property type="entry name" value="JmjC_dom"/>
</dbReference>
<dbReference type="AlphaFoldDB" id="A0A6A4WSP7"/>
<keyword evidence="3" id="KW-0156">Chromatin regulator</keyword>
<evidence type="ECO:0000256" key="6">
    <source>
        <dbReference type="ARBA" id="ARBA00023004"/>
    </source>
</evidence>
<evidence type="ECO:0000256" key="3">
    <source>
        <dbReference type="ARBA" id="ARBA00022853"/>
    </source>
</evidence>
<dbReference type="Pfam" id="PF17811">
    <property type="entry name" value="JHD"/>
    <property type="match status" value="1"/>
</dbReference>
<evidence type="ECO:0000313" key="13">
    <source>
        <dbReference type="Proteomes" id="UP000440578"/>
    </source>
</evidence>
<dbReference type="Gene3D" id="1.20.58.1360">
    <property type="match status" value="1"/>
</dbReference>
<feature type="domain" description="JmjC" evidence="11">
    <location>
        <begin position="141"/>
        <end position="299"/>
    </location>
</feature>
<evidence type="ECO:0000256" key="2">
    <source>
        <dbReference type="ARBA" id="ARBA00022723"/>
    </source>
</evidence>
<dbReference type="PANTHER" id="PTHR23123">
    <property type="entry name" value="PHD/F-BOX CONTAINING PROTEIN"/>
    <property type="match status" value="1"/>
</dbReference>
<feature type="compositionally biased region" description="Low complexity" evidence="10">
    <location>
        <begin position="592"/>
        <end position="602"/>
    </location>
</feature>
<evidence type="ECO:0000313" key="12">
    <source>
        <dbReference type="EMBL" id="KAF0308309.1"/>
    </source>
</evidence>
<keyword evidence="6" id="KW-0408">Iron</keyword>
<feature type="region of interest" description="Disordered" evidence="10">
    <location>
        <begin position="393"/>
        <end position="417"/>
    </location>
</feature>
<organism evidence="12 13">
    <name type="scientific">Amphibalanus amphitrite</name>
    <name type="common">Striped barnacle</name>
    <name type="synonym">Balanus amphitrite</name>
    <dbReference type="NCBI Taxonomy" id="1232801"/>
    <lineage>
        <taxon>Eukaryota</taxon>
        <taxon>Metazoa</taxon>
        <taxon>Ecdysozoa</taxon>
        <taxon>Arthropoda</taxon>
        <taxon>Crustacea</taxon>
        <taxon>Multicrustacea</taxon>
        <taxon>Cirripedia</taxon>
        <taxon>Thoracica</taxon>
        <taxon>Thoracicalcarea</taxon>
        <taxon>Balanomorpha</taxon>
        <taxon>Balanoidea</taxon>
        <taxon>Balanidae</taxon>
        <taxon>Amphibalaninae</taxon>
        <taxon>Amphibalanus</taxon>
    </lineage>
</organism>
<dbReference type="SUPFAM" id="SSF51197">
    <property type="entry name" value="Clavaminate synthase-like"/>
    <property type="match status" value="1"/>
</dbReference>
<evidence type="ECO:0000256" key="4">
    <source>
        <dbReference type="ARBA" id="ARBA00022964"/>
    </source>
</evidence>
<feature type="region of interest" description="Disordered" evidence="10">
    <location>
        <begin position="554"/>
        <end position="637"/>
    </location>
</feature>
<feature type="compositionally biased region" description="Gly residues" evidence="10">
    <location>
        <begin position="557"/>
        <end position="567"/>
    </location>
</feature>
<dbReference type="PROSITE" id="PS51184">
    <property type="entry name" value="JMJC"/>
    <property type="match status" value="1"/>
</dbReference>
<dbReference type="GO" id="GO:0051213">
    <property type="term" value="F:dioxygenase activity"/>
    <property type="evidence" value="ECO:0007669"/>
    <property type="project" value="UniProtKB-KW"/>
</dbReference>
<dbReference type="Pfam" id="PF02373">
    <property type="entry name" value="JmjC"/>
    <property type="match status" value="1"/>
</dbReference>
<evidence type="ECO:0000256" key="1">
    <source>
        <dbReference type="ARBA" id="ARBA00004123"/>
    </source>
</evidence>
<accession>A0A6A4WSP7</accession>
<proteinExistence type="predicted"/>
<evidence type="ECO:0000256" key="7">
    <source>
        <dbReference type="ARBA" id="ARBA00023015"/>
    </source>
</evidence>
<dbReference type="OrthoDB" id="5876800at2759"/>
<keyword evidence="13" id="KW-1185">Reference proteome</keyword>
<comment type="subcellular location">
    <subcellularLocation>
        <location evidence="1">Nucleus</location>
    </subcellularLocation>
</comment>
<feature type="compositionally biased region" description="Acidic residues" evidence="10">
    <location>
        <begin position="612"/>
        <end position="624"/>
    </location>
</feature>
<dbReference type="GO" id="GO:0005634">
    <property type="term" value="C:nucleus"/>
    <property type="evidence" value="ECO:0007669"/>
    <property type="project" value="UniProtKB-SubCell"/>
</dbReference>
<dbReference type="GO" id="GO:0032259">
    <property type="term" value="P:methylation"/>
    <property type="evidence" value="ECO:0007669"/>
    <property type="project" value="UniProtKB-KW"/>
</dbReference>
<feature type="compositionally biased region" description="Low complexity" evidence="10">
    <location>
        <begin position="463"/>
        <end position="473"/>
    </location>
</feature>
<comment type="caution">
    <text evidence="12">The sequence shown here is derived from an EMBL/GenBank/DDBJ whole genome shotgun (WGS) entry which is preliminary data.</text>
</comment>
<keyword evidence="12" id="KW-0489">Methyltransferase</keyword>
<dbReference type="Gene3D" id="2.60.120.650">
    <property type="entry name" value="Cupin"/>
    <property type="match status" value="1"/>
</dbReference>
<dbReference type="SMART" id="SM00558">
    <property type="entry name" value="JmjC"/>
    <property type="match status" value="1"/>
</dbReference>
<keyword evidence="2" id="KW-0479">Metal-binding</keyword>
<evidence type="ECO:0000256" key="10">
    <source>
        <dbReference type="SAM" id="MobiDB-lite"/>
    </source>
</evidence>
<evidence type="ECO:0000259" key="11">
    <source>
        <dbReference type="PROSITE" id="PS51184"/>
    </source>
</evidence>